<dbReference type="InterPro" id="IPR006094">
    <property type="entry name" value="Oxid_FAD_bind_N"/>
</dbReference>
<proteinExistence type="predicted"/>
<dbReference type="EMBL" id="JBEHZE010000002">
    <property type="protein sequence ID" value="MEX6634737.1"/>
    <property type="molecule type" value="Genomic_DNA"/>
</dbReference>
<evidence type="ECO:0000256" key="1">
    <source>
        <dbReference type="ARBA" id="ARBA00022630"/>
    </source>
</evidence>
<dbReference type="Pfam" id="PF01565">
    <property type="entry name" value="FAD_binding_4"/>
    <property type="match status" value="1"/>
</dbReference>
<evidence type="ECO:0000256" key="2">
    <source>
        <dbReference type="ARBA" id="ARBA00022827"/>
    </source>
</evidence>
<dbReference type="RefSeq" id="WP_369314778.1">
    <property type="nucleotide sequence ID" value="NZ_JBEHZE010000002.1"/>
</dbReference>
<protein>
    <submittedName>
        <fullName evidence="4">FAD-binding protein</fullName>
    </submittedName>
</protein>
<dbReference type="SUPFAM" id="SSF56176">
    <property type="entry name" value="FAD-binding/transporter-associated domain-like"/>
    <property type="match status" value="1"/>
</dbReference>
<evidence type="ECO:0000313" key="4">
    <source>
        <dbReference type="EMBL" id="MEX6634737.1"/>
    </source>
</evidence>
<dbReference type="SUPFAM" id="SSF55103">
    <property type="entry name" value="FAD-linked oxidases, C-terminal domain"/>
    <property type="match status" value="1"/>
</dbReference>
<keyword evidence="5" id="KW-1185">Reference proteome</keyword>
<dbReference type="Proteomes" id="UP001560685">
    <property type="component" value="Unassembled WGS sequence"/>
</dbReference>
<feature type="domain" description="FAD-binding PCMH-type" evidence="3">
    <location>
        <begin position="1"/>
        <end position="183"/>
    </location>
</feature>
<name>A0ABV3Z978_9PROT</name>
<dbReference type="PANTHER" id="PTHR11748:SF103">
    <property type="entry name" value="GLYCOLATE OXIDASE SUBUNIT GLCE"/>
    <property type="match status" value="1"/>
</dbReference>
<evidence type="ECO:0000313" key="5">
    <source>
        <dbReference type="Proteomes" id="UP001560685"/>
    </source>
</evidence>
<dbReference type="PANTHER" id="PTHR11748">
    <property type="entry name" value="D-LACTATE DEHYDROGENASE"/>
    <property type="match status" value="1"/>
</dbReference>
<dbReference type="PROSITE" id="PS51387">
    <property type="entry name" value="FAD_PCMH"/>
    <property type="match status" value="1"/>
</dbReference>
<dbReference type="InterPro" id="IPR016169">
    <property type="entry name" value="FAD-bd_PCMH_sub2"/>
</dbReference>
<dbReference type="Gene3D" id="3.30.465.10">
    <property type="match status" value="1"/>
</dbReference>
<organism evidence="4 5">
    <name type="scientific">Hyphococcus lacteus</name>
    <dbReference type="NCBI Taxonomy" id="3143536"/>
    <lineage>
        <taxon>Bacteria</taxon>
        <taxon>Pseudomonadati</taxon>
        <taxon>Pseudomonadota</taxon>
        <taxon>Alphaproteobacteria</taxon>
        <taxon>Parvularculales</taxon>
        <taxon>Parvularculaceae</taxon>
        <taxon>Hyphococcus</taxon>
    </lineage>
</organism>
<dbReference type="InterPro" id="IPR016166">
    <property type="entry name" value="FAD-bd_PCMH"/>
</dbReference>
<evidence type="ECO:0000259" key="3">
    <source>
        <dbReference type="PROSITE" id="PS51387"/>
    </source>
</evidence>
<dbReference type="InterPro" id="IPR036318">
    <property type="entry name" value="FAD-bd_PCMH-like_sf"/>
</dbReference>
<accession>A0ABV3Z978</accession>
<keyword evidence="1" id="KW-0285">Flavoprotein</keyword>
<keyword evidence="2" id="KW-0274">FAD</keyword>
<dbReference type="InterPro" id="IPR016164">
    <property type="entry name" value="FAD-linked_Oxase-like_C"/>
</dbReference>
<gene>
    <name evidence="4" type="ORF">ABFZ84_14395</name>
</gene>
<comment type="caution">
    <text evidence="4">The sequence shown here is derived from an EMBL/GenBank/DDBJ whole genome shotgun (WGS) entry which is preliminary data.</text>
</comment>
<reference evidence="4 5" key="1">
    <citation type="submission" date="2024-05" db="EMBL/GenBank/DDBJ databases">
        <title>Three bacterial strains, DH-69, EH-24, and ECK-19 isolated from coastal sediments.</title>
        <authorList>
            <person name="Ye Y.-Q."/>
            <person name="Du Z.-J."/>
        </authorList>
    </citation>
    <scope>NUCLEOTIDE SEQUENCE [LARGE SCALE GENOMIC DNA]</scope>
    <source>
        <strain evidence="4 5">ECK-19</strain>
    </source>
</reference>
<sequence length="409" mass="44738">MREVWKPQNVSELQSAIKDALSSQITLELRGSGSKRRLGRKVHSNVLVDLSRISGITLYEPEEMIITVRPGTPLAEIEAALAQHNQRLAFDPPSYVALWGASSDHGTIGGAMMTGRAGSRRLTAGGPRDHCLGVKAVNGFGEICAAGGRVVKNVTGFDISKLVTGSFGTLCAVSELTLKTHPTPNDTVTLALLGLDDVTAVDTMRQAMSSSCQVSAAAYLPEQITNHFANNTLPPHISATLLRLDGFHPTTRARAETLSNQLKSIDGHQLIPCTESRPLWMEISNAQCFSQNIEHALWHISVPPKNGPEIIDHLRSMFKFDYYFDWAGGGIWVEIKNQSHDYSTEIRQTIRDLVGGDGHATLMRTPHDLIDVAAPFQPLAPEIEAITRRIKSQFDPMGIFNPGRMYKGI</sequence>